<reference evidence="2 3" key="1">
    <citation type="submission" date="2017-03" db="EMBL/GenBank/DDBJ databases">
        <authorList>
            <person name="Afonso C.L."/>
            <person name="Miller P.J."/>
            <person name="Scott M.A."/>
            <person name="Spackman E."/>
            <person name="Goraichik I."/>
            <person name="Dimitrov K.M."/>
            <person name="Suarez D.L."/>
            <person name="Swayne D.E."/>
        </authorList>
    </citation>
    <scope>NUCLEOTIDE SEQUENCE [LARGE SCALE GENOMIC DNA]</scope>
    <source>
        <strain evidence="2">PRJEB14757</strain>
    </source>
</reference>
<dbReference type="InterPro" id="IPR037522">
    <property type="entry name" value="HD_GYP_dom"/>
</dbReference>
<dbReference type="STRING" id="1246637.MTBBW1_340059"/>
<dbReference type="RefSeq" id="WP_080800305.1">
    <property type="nucleotide sequence ID" value="NZ_LT828541.1"/>
</dbReference>
<dbReference type="Gene3D" id="1.10.3210.10">
    <property type="entry name" value="Hypothetical protein af1432"/>
    <property type="match status" value="1"/>
</dbReference>
<dbReference type="EMBL" id="FWEV01000268">
    <property type="protein sequence ID" value="SLM31507.1"/>
    <property type="molecule type" value="Genomic_DNA"/>
</dbReference>
<protein>
    <recommendedName>
        <fullName evidence="1">HD-GYP domain-containing protein</fullName>
    </recommendedName>
</protein>
<dbReference type="Pfam" id="PF13487">
    <property type="entry name" value="HD_5"/>
    <property type="match status" value="1"/>
</dbReference>
<dbReference type="CDD" id="cd00077">
    <property type="entry name" value="HDc"/>
    <property type="match status" value="1"/>
</dbReference>
<organism evidence="2 3">
    <name type="scientific">Desulfamplus magnetovallimortis</name>
    <dbReference type="NCBI Taxonomy" id="1246637"/>
    <lineage>
        <taxon>Bacteria</taxon>
        <taxon>Pseudomonadati</taxon>
        <taxon>Thermodesulfobacteriota</taxon>
        <taxon>Desulfobacteria</taxon>
        <taxon>Desulfobacterales</taxon>
        <taxon>Desulfobacteraceae</taxon>
        <taxon>Desulfamplus</taxon>
    </lineage>
</organism>
<dbReference type="AlphaFoldDB" id="A0A1W1HG94"/>
<feature type="domain" description="HD-GYP" evidence="1">
    <location>
        <begin position="194"/>
        <end position="389"/>
    </location>
</feature>
<dbReference type="NCBIfam" id="TIGR00277">
    <property type="entry name" value="HDIG"/>
    <property type="match status" value="1"/>
</dbReference>
<proteinExistence type="predicted"/>
<evidence type="ECO:0000313" key="2">
    <source>
        <dbReference type="EMBL" id="SLM31507.1"/>
    </source>
</evidence>
<sequence>MTIDYKTCFNLFSEISRAIHSGSKSSEILMTIVKNITVILDAKGSIYWIINRDKKKIETMISHGFTYRSLAETDYRTLAKIFEIEPDTDTEHSWPTDATCEHENNDISFHGKKEVFIEDARNDERIPNLERLGKQRVGSVTAMFFDIDGPYTGILAVYFTGRKKLAPLEKELVTALGEQGAIALQKALSYDEEMIAMFRQVVEGFALALEAKDSKTHGHSIKVADLAKLTAIELELPRHETDTIFHAALLHDIGKIGMEDNVLERLGKLNFKEMEKAKEHPVTGARIVKALPMFKGIEPLILYHHERFDGSGYPEKLKGENIPLGARIIAVCDVFETMITGRPNLKKMSIPDAIKGIEKSAGILFDPCVVKAFMSAVEKNPQSICPSKTASVEKYLRQLQKSIETISNAANLKKKFSKKSVADIFPIGF</sequence>
<dbReference type="Gene3D" id="3.30.450.40">
    <property type="match status" value="1"/>
</dbReference>
<keyword evidence="3" id="KW-1185">Reference proteome</keyword>
<dbReference type="InterPro" id="IPR029016">
    <property type="entry name" value="GAF-like_dom_sf"/>
</dbReference>
<dbReference type="OrthoDB" id="9764337at2"/>
<dbReference type="PANTHER" id="PTHR45228:SF4">
    <property type="entry name" value="LIPOPROTEIN"/>
    <property type="match status" value="1"/>
</dbReference>
<dbReference type="InterPro" id="IPR052020">
    <property type="entry name" value="Cyclic_di-GMP/3'3'-cGAMP_PDE"/>
</dbReference>
<dbReference type="PANTHER" id="PTHR45228">
    <property type="entry name" value="CYCLIC DI-GMP PHOSPHODIESTERASE TM_0186-RELATED"/>
    <property type="match status" value="1"/>
</dbReference>
<dbReference type="Proteomes" id="UP000191931">
    <property type="component" value="Unassembled WGS sequence"/>
</dbReference>
<evidence type="ECO:0000313" key="3">
    <source>
        <dbReference type="Proteomes" id="UP000191931"/>
    </source>
</evidence>
<evidence type="ECO:0000259" key="1">
    <source>
        <dbReference type="PROSITE" id="PS51832"/>
    </source>
</evidence>
<dbReference type="InterPro" id="IPR006675">
    <property type="entry name" value="HDIG_dom"/>
</dbReference>
<name>A0A1W1HG94_9BACT</name>
<dbReference type="InterPro" id="IPR003607">
    <property type="entry name" value="HD/PDEase_dom"/>
</dbReference>
<dbReference type="PROSITE" id="PS51832">
    <property type="entry name" value="HD_GYP"/>
    <property type="match status" value="1"/>
</dbReference>
<dbReference type="SUPFAM" id="SSF55781">
    <property type="entry name" value="GAF domain-like"/>
    <property type="match status" value="1"/>
</dbReference>
<accession>A0A1W1HG94</accession>
<gene>
    <name evidence="2" type="ORF">MTBBW1_340059</name>
</gene>
<dbReference type="SMART" id="SM00471">
    <property type="entry name" value="HDc"/>
    <property type="match status" value="1"/>
</dbReference>
<dbReference type="SUPFAM" id="SSF109604">
    <property type="entry name" value="HD-domain/PDEase-like"/>
    <property type="match status" value="1"/>
</dbReference>